<dbReference type="Pfam" id="PF25710">
    <property type="entry name" value="CrAss_Ring_3_4"/>
    <property type="match status" value="1"/>
</dbReference>
<dbReference type="GeneID" id="65129973"/>
<proteinExistence type="predicted"/>
<sequence length="260" mass="29596">MTNEEFSNEFDVLYNNITSNQAPGLDEYEKSVFLTKAQSEILREYFNPRVDGTNGGFDGSQKRQYDFSFLIKSATLEANLATEGGKGYIPKIDYRGKLFNFPEDYFLSINEIIEDEQSINKLYSVVPISYSDYQRLMTKPYAYPPKRMAWRLFIGTIQKTLADSSKVTVPVAEVIGKFVSSPSNWNYTLRYVKKPNPIILVDLTEDTLSIEGKRVETPCEFPSQLHQEILERAVTLAKIAYQTGSTATLAAQSNRNNQQQ</sequence>
<organism evidence="1 2">
    <name type="scientific">uncultured phage cr116_1</name>
    <dbReference type="NCBI Taxonomy" id="2772073"/>
    <lineage>
        <taxon>Viruses</taxon>
        <taxon>Duplodnaviria</taxon>
        <taxon>Heunggongvirae</taxon>
        <taxon>Uroviricota</taxon>
        <taxon>Caudoviricetes</taxon>
        <taxon>Crassvirales</taxon>
        <taxon>Steigviridae</taxon>
        <taxon>Asinivirinae</taxon>
        <taxon>Pamirivirus</taxon>
        <taxon>Pamirivirus faecium</taxon>
    </lineage>
</organism>
<keyword evidence="2" id="KW-1185">Reference proteome</keyword>
<accession>A0A7M1RZT1</accession>
<evidence type="ECO:0000313" key="2">
    <source>
        <dbReference type="Proteomes" id="UP000593686"/>
    </source>
</evidence>
<dbReference type="RefSeq" id="YP_010111569.1">
    <property type="nucleotide sequence ID" value="NC_055882.1"/>
</dbReference>
<reference evidence="1 2" key="1">
    <citation type="submission" date="2020-07" db="EMBL/GenBank/DDBJ databases">
        <title>Taxonomic proposal: Crassvirales, a new order of highly abundant and diverse bacterial viruses.</title>
        <authorList>
            <person name="Shkoporov A.N."/>
            <person name="Stockdale S.R."/>
            <person name="Guerin E."/>
            <person name="Ross R.P."/>
            <person name="Hill C."/>
        </authorList>
    </citation>
    <scope>NUCLEOTIDE SEQUENCE [LARGE SCALE GENOMIC DNA]</scope>
</reference>
<dbReference type="Proteomes" id="UP000593686">
    <property type="component" value="Genome"/>
</dbReference>
<name>A0A7M1RZT1_9CAUD</name>
<dbReference type="EMBL" id="MT774389">
    <property type="protein sequence ID" value="QOR59411.1"/>
    <property type="molecule type" value="Genomic_DNA"/>
</dbReference>
<dbReference type="InterPro" id="IPR057877">
    <property type="entry name" value="CrAss_Ring_3_4"/>
</dbReference>
<dbReference type="KEGG" id="vg:65129973"/>
<protein>
    <submittedName>
        <fullName evidence="1">Uncharacterized protein</fullName>
    </submittedName>
</protein>
<evidence type="ECO:0000313" key="1">
    <source>
        <dbReference type="EMBL" id="QOR59411.1"/>
    </source>
</evidence>